<dbReference type="AlphaFoldDB" id="A0A9P5NJ90"/>
<keyword evidence="1" id="KW-0472">Membrane</keyword>
<keyword evidence="3" id="KW-1185">Reference proteome</keyword>
<keyword evidence="1" id="KW-0812">Transmembrane</keyword>
<reference evidence="2" key="1">
    <citation type="submission" date="2020-11" db="EMBL/GenBank/DDBJ databases">
        <authorList>
            <consortium name="DOE Joint Genome Institute"/>
            <person name="Ahrendt S."/>
            <person name="Riley R."/>
            <person name="Andreopoulos W."/>
            <person name="LaButti K."/>
            <person name="Pangilinan J."/>
            <person name="Ruiz-duenas F.J."/>
            <person name="Barrasa J.M."/>
            <person name="Sanchez-Garcia M."/>
            <person name="Camarero S."/>
            <person name="Miyauchi S."/>
            <person name="Serrano A."/>
            <person name="Linde D."/>
            <person name="Babiker R."/>
            <person name="Drula E."/>
            <person name="Ayuso-Fernandez I."/>
            <person name="Pacheco R."/>
            <person name="Padilla G."/>
            <person name="Ferreira P."/>
            <person name="Barriuso J."/>
            <person name="Kellner H."/>
            <person name="Castanera R."/>
            <person name="Alfaro M."/>
            <person name="Ramirez L."/>
            <person name="Pisabarro A.G."/>
            <person name="Kuo A."/>
            <person name="Tritt A."/>
            <person name="Lipzen A."/>
            <person name="He G."/>
            <person name="Yan M."/>
            <person name="Ng V."/>
            <person name="Cullen D."/>
            <person name="Martin F."/>
            <person name="Rosso M.-N."/>
            <person name="Henrissat B."/>
            <person name="Hibbett D."/>
            <person name="Martinez A.T."/>
            <person name="Grigoriev I.V."/>
        </authorList>
    </citation>
    <scope>NUCLEOTIDE SEQUENCE</scope>
    <source>
        <strain evidence="2">AH 44721</strain>
    </source>
</reference>
<protein>
    <submittedName>
        <fullName evidence="2">Uncharacterized protein</fullName>
    </submittedName>
</protein>
<comment type="caution">
    <text evidence="2">The sequence shown here is derived from an EMBL/GenBank/DDBJ whole genome shotgun (WGS) entry which is preliminary data.</text>
</comment>
<organism evidence="2 3">
    <name type="scientific">Gymnopilus junonius</name>
    <name type="common">Spectacular rustgill mushroom</name>
    <name type="synonym">Gymnopilus spectabilis subsp. junonius</name>
    <dbReference type="NCBI Taxonomy" id="109634"/>
    <lineage>
        <taxon>Eukaryota</taxon>
        <taxon>Fungi</taxon>
        <taxon>Dikarya</taxon>
        <taxon>Basidiomycota</taxon>
        <taxon>Agaricomycotina</taxon>
        <taxon>Agaricomycetes</taxon>
        <taxon>Agaricomycetidae</taxon>
        <taxon>Agaricales</taxon>
        <taxon>Agaricineae</taxon>
        <taxon>Hymenogastraceae</taxon>
        <taxon>Gymnopilus</taxon>
    </lineage>
</organism>
<dbReference type="EMBL" id="JADNYJ010000071">
    <property type="protein sequence ID" value="KAF8891599.1"/>
    <property type="molecule type" value="Genomic_DNA"/>
</dbReference>
<evidence type="ECO:0000256" key="1">
    <source>
        <dbReference type="SAM" id="Phobius"/>
    </source>
</evidence>
<feature type="transmembrane region" description="Helical" evidence="1">
    <location>
        <begin position="63"/>
        <end position="85"/>
    </location>
</feature>
<dbReference type="Proteomes" id="UP000724874">
    <property type="component" value="Unassembled WGS sequence"/>
</dbReference>
<feature type="transmembrane region" description="Helical" evidence="1">
    <location>
        <begin position="38"/>
        <end position="56"/>
    </location>
</feature>
<evidence type="ECO:0000313" key="2">
    <source>
        <dbReference type="EMBL" id="KAF8891599.1"/>
    </source>
</evidence>
<keyword evidence="1" id="KW-1133">Transmembrane helix</keyword>
<gene>
    <name evidence="2" type="ORF">CPB84DRAFT_1848892</name>
</gene>
<proteinExistence type="predicted"/>
<evidence type="ECO:0000313" key="3">
    <source>
        <dbReference type="Proteomes" id="UP000724874"/>
    </source>
</evidence>
<sequence>MTLLGSVFGSKYPLSLLFEPAINLTDPNRDISGLNVSLWMYPSFPVAILSLAISIFSRTKLKGWIICIIIFCTIVGITTGIAIAISHTYGHGIEVPATVLILFMGIPWWALALHLIVLTIIFATFAKIAGQVVGTVTPGAYFPFCALRGWGFARPNLALGILSTALALYGCKLKPRAEITTVDVELTENKDGYQ</sequence>
<feature type="transmembrane region" description="Helical" evidence="1">
    <location>
        <begin position="97"/>
        <end position="123"/>
    </location>
</feature>
<name>A0A9P5NJ90_GYMJU</name>
<accession>A0A9P5NJ90</accession>
<dbReference type="OrthoDB" id="4225064at2759"/>